<accession>A0A1G8D1V1</accession>
<protein>
    <submittedName>
        <fullName evidence="1">Short chain dehydrogenase</fullName>
    </submittedName>
</protein>
<dbReference type="STRING" id="551996.SAMN05192573_11087"/>
<dbReference type="EMBL" id="FNCG01000010">
    <property type="protein sequence ID" value="SDH51150.1"/>
    <property type="molecule type" value="Genomic_DNA"/>
</dbReference>
<dbReference type="PRINTS" id="PR00081">
    <property type="entry name" value="GDHRDH"/>
</dbReference>
<dbReference type="InterPro" id="IPR051911">
    <property type="entry name" value="SDR_oxidoreductase"/>
</dbReference>
<name>A0A1G8D1V1_9SPHI</name>
<gene>
    <name evidence="1" type="ORF">SAMN05192573_11087</name>
</gene>
<dbReference type="Gene3D" id="3.40.50.720">
    <property type="entry name" value="NAD(P)-binding Rossmann-like Domain"/>
    <property type="match status" value="1"/>
</dbReference>
<sequence length="104" mass="10876">MSKVIVITGTSTGFGKLTALTLAAGGHSVMATMRNTIEKNKNAADELAATDNIEVIDMDVADDQSVINAFNYIINKYGNVDVLINNGAVTGFGVAEGYSIGAYK</sequence>
<dbReference type="InterPro" id="IPR002347">
    <property type="entry name" value="SDR_fam"/>
</dbReference>
<dbReference type="InterPro" id="IPR036291">
    <property type="entry name" value="NAD(P)-bd_dom_sf"/>
</dbReference>
<evidence type="ECO:0000313" key="2">
    <source>
        <dbReference type="Proteomes" id="UP000199705"/>
    </source>
</evidence>
<organism evidence="1 2">
    <name type="scientific">Mucilaginibacter gossypii</name>
    <dbReference type="NCBI Taxonomy" id="551996"/>
    <lineage>
        <taxon>Bacteria</taxon>
        <taxon>Pseudomonadati</taxon>
        <taxon>Bacteroidota</taxon>
        <taxon>Sphingobacteriia</taxon>
        <taxon>Sphingobacteriales</taxon>
        <taxon>Sphingobacteriaceae</taxon>
        <taxon>Mucilaginibacter</taxon>
    </lineage>
</organism>
<dbReference type="PANTHER" id="PTHR43976">
    <property type="entry name" value="SHORT CHAIN DEHYDROGENASE"/>
    <property type="match status" value="1"/>
</dbReference>
<reference evidence="2" key="1">
    <citation type="submission" date="2016-10" db="EMBL/GenBank/DDBJ databases">
        <authorList>
            <person name="Varghese N."/>
            <person name="Submissions S."/>
        </authorList>
    </citation>
    <scope>NUCLEOTIDE SEQUENCE [LARGE SCALE GENOMIC DNA]</scope>
    <source>
        <strain evidence="2">Gh-67</strain>
    </source>
</reference>
<dbReference type="AlphaFoldDB" id="A0A1G8D1V1"/>
<keyword evidence="2" id="KW-1185">Reference proteome</keyword>
<evidence type="ECO:0000313" key="1">
    <source>
        <dbReference type="EMBL" id="SDH51150.1"/>
    </source>
</evidence>
<dbReference type="Pfam" id="PF00106">
    <property type="entry name" value="adh_short"/>
    <property type="match status" value="1"/>
</dbReference>
<dbReference type="Proteomes" id="UP000199705">
    <property type="component" value="Unassembled WGS sequence"/>
</dbReference>
<dbReference type="SUPFAM" id="SSF51735">
    <property type="entry name" value="NAD(P)-binding Rossmann-fold domains"/>
    <property type="match status" value="1"/>
</dbReference>
<proteinExistence type="predicted"/>
<dbReference type="PANTHER" id="PTHR43976:SF9">
    <property type="entry name" value="OXIDOREDUCTASE"/>
    <property type="match status" value="1"/>
</dbReference>